<dbReference type="Gene3D" id="3.30.465.10">
    <property type="match status" value="1"/>
</dbReference>
<name>A0A9X7JHJ0_9ACTN</name>
<dbReference type="InterPro" id="IPR036318">
    <property type="entry name" value="FAD-bd_PCMH-like_sf"/>
</dbReference>
<protein>
    <submittedName>
        <fullName evidence="2">K+/H+ antiporter</fullName>
    </submittedName>
</protein>
<evidence type="ECO:0000313" key="2">
    <source>
        <dbReference type="EMBL" id="PSJ23862.1"/>
    </source>
</evidence>
<dbReference type="EMBL" id="PXWG01000412">
    <property type="protein sequence ID" value="PSJ23862.1"/>
    <property type="molecule type" value="Genomic_DNA"/>
</dbReference>
<proteinExistence type="predicted"/>
<evidence type="ECO:0000259" key="1">
    <source>
        <dbReference type="SMART" id="SM01091"/>
    </source>
</evidence>
<accession>A0A9X7JHJ0</accession>
<dbReference type="InterPro" id="IPR016169">
    <property type="entry name" value="FAD-bd_PCMH_sub2"/>
</dbReference>
<dbReference type="SMART" id="SM01091">
    <property type="entry name" value="CorC_HlyC"/>
    <property type="match status" value="1"/>
</dbReference>
<dbReference type="AlphaFoldDB" id="A0A9X7JHJ0"/>
<organism evidence="2 3">
    <name type="scientific">Streptosporangium nondiastaticum</name>
    <dbReference type="NCBI Taxonomy" id="35764"/>
    <lineage>
        <taxon>Bacteria</taxon>
        <taxon>Bacillati</taxon>
        <taxon>Actinomycetota</taxon>
        <taxon>Actinomycetes</taxon>
        <taxon>Streptosporangiales</taxon>
        <taxon>Streptosporangiaceae</taxon>
        <taxon>Streptosporangium</taxon>
    </lineage>
</organism>
<sequence length="121" mass="12882">ILEADDILCVIGHEHDLPALGKLFSQAPDRGLGARFFGDFVLEGDAQLSAVASLYGLKLDGIDGEQALGRFIAHEIGGEAVIGDQVEWNGLTWTVAALEGNRIRKVGVKFPEGRPGPGLFL</sequence>
<dbReference type="InterPro" id="IPR005170">
    <property type="entry name" value="Transptr-assoc_dom"/>
</dbReference>
<comment type="caution">
    <text evidence="2">The sequence shown here is derived from an EMBL/GenBank/DDBJ whole genome shotgun (WGS) entry which is preliminary data.</text>
</comment>
<dbReference type="Pfam" id="PF03471">
    <property type="entry name" value="CorC_HlyC"/>
    <property type="match status" value="1"/>
</dbReference>
<gene>
    <name evidence="2" type="primary">cvrA</name>
    <name evidence="2" type="synonym">nhaP2</name>
    <name evidence="2" type="synonym">ycgO</name>
    <name evidence="2" type="ORF">B7P34_36485</name>
</gene>
<reference evidence="2 3" key="1">
    <citation type="submission" date="2018-03" db="EMBL/GenBank/DDBJ databases">
        <title>Chitinolytic properties of Streptosporangium nondiastaticum TBG75A20.</title>
        <authorList>
            <person name="Gayathri V."/>
            <person name="Shiburaj S."/>
        </authorList>
    </citation>
    <scope>NUCLEOTIDE SEQUENCE [LARGE SCALE GENOMIC DNA]</scope>
    <source>
        <strain evidence="2 3">TBG75A20</strain>
    </source>
</reference>
<keyword evidence="3" id="KW-1185">Reference proteome</keyword>
<feature type="domain" description="Transporter-associated" evidence="1">
    <location>
        <begin position="33"/>
        <end position="112"/>
    </location>
</feature>
<dbReference type="SUPFAM" id="SSF56176">
    <property type="entry name" value="FAD-binding/transporter-associated domain-like"/>
    <property type="match status" value="1"/>
</dbReference>
<evidence type="ECO:0000313" key="3">
    <source>
        <dbReference type="Proteomes" id="UP000242427"/>
    </source>
</evidence>
<feature type="non-terminal residue" evidence="2">
    <location>
        <position position="1"/>
    </location>
</feature>
<dbReference type="GO" id="GO:0050660">
    <property type="term" value="F:flavin adenine dinucleotide binding"/>
    <property type="evidence" value="ECO:0007669"/>
    <property type="project" value="InterPro"/>
</dbReference>
<dbReference type="Proteomes" id="UP000242427">
    <property type="component" value="Unassembled WGS sequence"/>
</dbReference>